<organism evidence="2 3">
    <name type="scientific">Halogranum salarium B-1</name>
    <dbReference type="NCBI Taxonomy" id="1210908"/>
    <lineage>
        <taxon>Archaea</taxon>
        <taxon>Methanobacteriati</taxon>
        <taxon>Methanobacteriota</taxon>
        <taxon>Stenosarchaea group</taxon>
        <taxon>Halobacteria</taxon>
        <taxon>Halobacteriales</taxon>
        <taxon>Haloferacaceae</taxon>
    </lineage>
</organism>
<gene>
    <name evidence="2" type="ORF">HSB1_41690</name>
</gene>
<sequence length="110" mass="11301">MKRTDLIDGYVVAAILLQIAGYPALSALVPHSDFAAVVEPLRQVPPILLVPIAILAVPAVVVAMALGVLISVVGLQPTTVLVLIRCNETSTGTLRSSKTASCSSPSTTPA</sequence>
<feature type="transmembrane region" description="Helical" evidence="1">
    <location>
        <begin position="48"/>
        <end position="75"/>
    </location>
</feature>
<evidence type="ECO:0000313" key="2">
    <source>
        <dbReference type="EMBL" id="EJN57481.1"/>
    </source>
</evidence>
<protein>
    <submittedName>
        <fullName evidence="2">Uncharacterized protein</fullName>
    </submittedName>
</protein>
<dbReference type="Proteomes" id="UP000007813">
    <property type="component" value="Unassembled WGS sequence"/>
</dbReference>
<evidence type="ECO:0000313" key="3">
    <source>
        <dbReference type="Proteomes" id="UP000007813"/>
    </source>
</evidence>
<feature type="transmembrane region" description="Helical" evidence="1">
    <location>
        <begin position="7"/>
        <end position="28"/>
    </location>
</feature>
<keyword evidence="1" id="KW-0472">Membrane</keyword>
<keyword evidence="1" id="KW-1133">Transmembrane helix</keyword>
<accession>J3JDH0</accession>
<evidence type="ECO:0000256" key="1">
    <source>
        <dbReference type="SAM" id="Phobius"/>
    </source>
</evidence>
<proteinExistence type="predicted"/>
<keyword evidence="1" id="KW-0812">Transmembrane</keyword>
<comment type="caution">
    <text evidence="2">The sequence shown here is derived from an EMBL/GenBank/DDBJ whole genome shotgun (WGS) entry which is preliminary data.</text>
</comment>
<dbReference type="AlphaFoldDB" id="J3JDH0"/>
<name>J3JDH0_9EURY</name>
<reference evidence="2 3" key="1">
    <citation type="journal article" date="2012" name="J. Bacteriol.">
        <title>Draft Genome Sequence of the Extremely Halophilic Archaeon Halogranum salarium B-1T.</title>
        <authorList>
            <person name="Kim K.K."/>
            <person name="Lee K.C."/>
            <person name="Lee J.S."/>
        </authorList>
    </citation>
    <scope>NUCLEOTIDE SEQUENCE [LARGE SCALE GENOMIC DNA]</scope>
    <source>
        <strain evidence="2 3">B-1</strain>
    </source>
</reference>
<dbReference type="EMBL" id="ALJD01000013">
    <property type="protein sequence ID" value="EJN57481.1"/>
    <property type="molecule type" value="Genomic_DNA"/>
</dbReference>